<evidence type="ECO:0000313" key="2">
    <source>
        <dbReference type="EMBL" id="NOU86382.1"/>
    </source>
</evidence>
<keyword evidence="3" id="KW-1185">Reference proteome</keyword>
<protein>
    <submittedName>
        <fullName evidence="2">ABC transporter permease subunit</fullName>
    </submittedName>
</protein>
<proteinExistence type="predicted"/>
<organism evidence="2 3">
    <name type="scientific">Paenibacillus germinis</name>
    <dbReference type="NCBI Taxonomy" id="2654979"/>
    <lineage>
        <taxon>Bacteria</taxon>
        <taxon>Bacillati</taxon>
        <taxon>Bacillota</taxon>
        <taxon>Bacilli</taxon>
        <taxon>Bacillales</taxon>
        <taxon>Paenibacillaceae</taxon>
        <taxon>Paenibacillus</taxon>
    </lineage>
</organism>
<dbReference type="EMBL" id="WHOC01000061">
    <property type="protein sequence ID" value="NOU86382.1"/>
    <property type="molecule type" value="Genomic_DNA"/>
</dbReference>
<name>A0ABX1YZK6_9BACL</name>
<comment type="caution">
    <text evidence="2">The sequence shown here is derived from an EMBL/GenBank/DDBJ whole genome shotgun (WGS) entry which is preliminary data.</text>
</comment>
<accession>A0ABX1YZK6</accession>
<evidence type="ECO:0000313" key="3">
    <source>
        <dbReference type="Proteomes" id="UP000658690"/>
    </source>
</evidence>
<dbReference type="PANTHER" id="PTHR37305">
    <property type="entry name" value="INTEGRAL MEMBRANE PROTEIN-RELATED"/>
    <property type="match status" value="1"/>
</dbReference>
<keyword evidence="1" id="KW-0812">Transmembrane</keyword>
<dbReference type="Pfam" id="PF12679">
    <property type="entry name" value="ABC2_membrane_2"/>
    <property type="match status" value="1"/>
</dbReference>
<keyword evidence="1" id="KW-1133">Transmembrane helix</keyword>
<feature type="transmembrane region" description="Helical" evidence="1">
    <location>
        <begin position="30"/>
        <end position="48"/>
    </location>
</feature>
<sequence>MKSGGSLPMHSLTANVWNETIKLVSKKKTIFFLAITLLLPVIAGLLLARFQSGIGIGAIASGDFPIVMLGLFTSIFLPLFVFMGAADVFAGEMGERTMKNTLTRPITRFKVFASKQIALGVYIALYLIAGLLASIVSALFFQDFGGVSTVLTWFLAYGSAFIPLLVLSIAAVLLAQFFSSSSSALTVSILLYLAFKVAAFFIPQIATYSPTAYTDWHMLWIGSSMAIGKMSSIFMFLMACSILFFTAGFYLFDKKEI</sequence>
<keyword evidence="1" id="KW-0472">Membrane</keyword>
<feature type="transmembrane region" description="Helical" evidence="1">
    <location>
        <begin position="153"/>
        <end position="175"/>
    </location>
</feature>
<dbReference type="PANTHER" id="PTHR37305:SF1">
    <property type="entry name" value="MEMBRANE PROTEIN"/>
    <property type="match status" value="1"/>
</dbReference>
<feature type="transmembrane region" description="Helical" evidence="1">
    <location>
        <begin position="117"/>
        <end position="141"/>
    </location>
</feature>
<reference evidence="2 3" key="1">
    <citation type="submission" date="2019-10" db="EMBL/GenBank/DDBJ databases">
        <title>Description of Paenibacillus choica sp. nov.</title>
        <authorList>
            <person name="Carlier A."/>
            <person name="Qi S."/>
        </authorList>
    </citation>
    <scope>NUCLEOTIDE SEQUENCE [LARGE SCALE GENOMIC DNA]</scope>
    <source>
        <strain evidence="2 3">LMG 31460</strain>
    </source>
</reference>
<gene>
    <name evidence="2" type="ORF">GC102_11460</name>
</gene>
<feature type="transmembrane region" description="Helical" evidence="1">
    <location>
        <begin position="187"/>
        <end position="206"/>
    </location>
</feature>
<feature type="transmembrane region" description="Helical" evidence="1">
    <location>
        <begin position="68"/>
        <end position="90"/>
    </location>
</feature>
<feature type="transmembrane region" description="Helical" evidence="1">
    <location>
        <begin position="226"/>
        <end position="252"/>
    </location>
</feature>
<evidence type="ECO:0000256" key="1">
    <source>
        <dbReference type="SAM" id="Phobius"/>
    </source>
</evidence>
<dbReference type="Proteomes" id="UP000658690">
    <property type="component" value="Unassembled WGS sequence"/>
</dbReference>